<dbReference type="SUPFAM" id="SSF51735">
    <property type="entry name" value="NAD(P)-binding Rossmann-fold domains"/>
    <property type="match status" value="1"/>
</dbReference>
<dbReference type="Gene3D" id="3.40.50.720">
    <property type="entry name" value="NAD(P)-binding Rossmann-like Domain"/>
    <property type="match status" value="1"/>
</dbReference>
<dbReference type="PANTHER" id="PTHR46157:SF4">
    <property type="entry name" value="K(+) EFFLUX ANTIPORTER 3, CHLOROPLASTIC"/>
    <property type="match status" value="1"/>
</dbReference>
<keyword evidence="4" id="KW-0633">Potassium transport</keyword>
<dbReference type="GO" id="GO:0012505">
    <property type="term" value="C:endomembrane system"/>
    <property type="evidence" value="ECO:0007669"/>
    <property type="project" value="UniProtKB-SubCell"/>
</dbReference>
<dbReference type="Proteomes" id="UP001231445">
    <property type="component" value="Chromosome"/>
</dbReference>
<keyword evidence="6" id="KW-0630">Potassium</keyword>
<dbReference type="EMBL" id="CP127221">
    <property type="protein sequence ID" value="WIW94877.1"/>
    <property type="molecule type" value="Genomic_DNA"/>
</dbReference>
<accession>A0A9Y2B1D5</accession>
<evidence type="ECO:0000256" key="8">
    <source>
        <dbReference type="ARBA" id="ARBA00023065"/>
    </source>
</evidence>
<evidence type="ECO:0000313" key="12">
    <source>
        <dbReference type="Proteomes" id="UP001231445"/>
    </source>
</evidence>
<evidence type="ECO:0000313" key="11">
    <source>
        <dbReference type="EMBL" id="WIW94877.1"/>
    </source>
</evidence>
<dbReference type="Pfam" id="PF02254">
    <property type="entry name" value="TrkA_N"/>
    <property type="match status" value="1"/>
</dbReference>
<evidence type="ECO:0000256" key="5">
    <source>
        <dbReference type="ARBA" id="ARBA00022692"/>
    </source>
</evidence>
<dbReference type="GO" id="GO:0015297">
    <property type="term" value="F:antiporter activity"/>
    <property type="evidence" value="ECO:0007669"/>
    <property type="project" value="UniProtKB-KW"/>
</dbReference>
<keyword evidence="8" id="KW-0406">Ion transport</keyword>
<evidence type="ECO:0000256" key="7">
    <source>
        <dbReference type="ARBA" id="ARBA00022989"/>
    </source>
</evidence>
<dbReference type="KEGG" id="arue:QQX03_07800"/>
<comment type="subcellular location">
    <subcellularLocation>
        <location evidence="1">Endomembrane system</location>
        <topology evidence="1">Multi-pass membrane protein</topology>
    </subcellularLocation>
</comment>
<name>A0A9Y2B1D5_9SPHN</name>
<dbReference type="RefSeq" id="WP_285975193.1">
    <property type="nucleotide sequence ID" value="NZ_CP127221.1"/>
</dbReference>
<keyword evidence="12" id="KW-1185">Reference proteome</keyword>
<keyword evidence="7" id="KW-1133">Transmembrane helix</keyword>
<dbReference type="GO" id="GO:0005886">
    <property type="term" value="C:plasma membrane"/>
    <property type="evidence" value="ECO:0007669"/>
    <property type="project" value="TreeGrafter"/>
</dbReference>
<keyword evidence="9" id="KW-0472">Membrane</keyword>
<feature type="domain" description="RCK N-terminal" evidence="10">
    <location>
        <begin position="1"/>
        <end position="120"/>
    </location>
</feature>
<evidence type="ECO:0000256" key="9">
    <source>
        <dbReference type="ARBA" id="ARBA00023136"/>
    </source>
</evidence>
<evidence type="ECO:0000256" key="2">
    <source>
        <dbReference type="ARBA" id="ARBA00022448"/>
    </source>
</evidence>
<dbReference type="InterPro" id="IPR036291">
    <property type="entry name" value="NAD(P)-bd_dom_sf"/>
</dbReference>
<evidence type="ECO:0000256" key="1">
    <source>
        <dbReference type="ARBA" id="ARBA00004127"/>
    </source>
</evidence>
<keyword evidence="5" id="KW-0812">Transmembrane</keyword>
<dbReference type="PROSITE" id="PS51201">
    <property type="entry name" value="RCK_N"/>
    <property type="match status" value="1"/>
</dbReference>
<dbReference type="InterPro" id="IPR003148">
    <property type="entry name" value="RCK_N"/>
</dbReference>
<sequence length="198" mass="22268">MAGRGRVGGIVDRMLEAAGYKATVIDYDSRHIANMEKFGTKAYFGDATRPDLLAIAGIAKAKLLIVALDDKEEIDKIVGYVVQKFPHVHIIARAIDRDHVFKLWALGCRDIIRETYDGAIRIGRSAFEALGHDRQAAQALADTLEEADRSTMIEFANVYKIDVPAWENEELIAKVRELRADWDPKLRQMMEEIIGRGK</sequence>
<dbReference type="PANTHER" id="PTHR46157">
    <property type="entry name" value="K(+) EFFLUX ANTIPORTER 3, CHLOROPLASTIC"/>
    <property type="match status" value="1"/>
</dbReference>
<proteinExistence type="predicted"/>
<dbReference type="FunFam" id="3.40.50.720:FF:000036">
    <property type="entry name" value="Glutathione-regulated potassium-efflux system protein KefB"/>
    <property type="match status" value="1"/>
</dbReference>
<evidence type="ECO:0000256" key="3">
    <source>
        <dbReference type="ARBA" id="ARBA00022449"/>
    </source>
</evidence>
<dbReference type="GO" id="GO:0006813">
    <property type="term" value="P:potassium ion transport"/>
    <property type="evidence" value="ECO:0007669"/>
    <property type="project" value="UniProtKB-KW"/>
</dbReference>
<reference evidence="11 12" key="1">
    <citation type="submission" date="2023-06" db="EMBL/GenBank/DDBJ databases">
        <title>Altererythrobacter rubellus NBRC 112769 genome.</title>
        <authorList>
            <person name="Zhang K."/>
        </authorList>
    </citation>
    <scope>NUCLEOTIDE SEQUENCE [LARGE SCALE GENOMIC DNA]</scope>
    <source>
        <strain evidence="11 12">NBRC 112769</strain>
    </source>
</reference>
<organism evidence="11 12">
    <name type="scientific">Altererythrobacter rubellus</name>
    <dbReference type="NCBI Taxonomy" id="2173831"/>
    <lineage>
        <taxon>Bacteria</taxon>
        <taxon>Pseudomonadati</taxon>
        <taxon>Pseudomonadota</taxon>
        <taxon>Alphaproteobacteria</taxon>
        <taxon>Sphingomonadales</taxon>
        <taxon>Erythrobacteraceae</taxon>
        <taxon>Altererythrobacter</taxon>
    </lineage>
</organism>
<gene>
    <name evidence="11" type="ORF">QQX03_07800</name>
</gene>
<keyword evidence="3" id="KW-0050">Antiport</keyword>
<dbReference type="AlphaFoldDB" id="A0A9Y2B1D5"/>
<evidence type="ECO:0000259" key="10">
    <source>
        <dbReference type="PROSITE" id="PS51201"/>
    </source>
</evidence>
<keyword evidence="2" id="KW-0813">Transport</keyword>
<evidence type="ECO:0000256" key="4">
    <source>
        <dbReference type="ARBA" id="ARBA00022538"/>
    </source>
</evidence>
<protein>
    <submittedName>
        <fullName evidence="11">NAD-binding protein</fullName>
    </submittedName>
</protein>
<evidence type="ECO:0000256" key="6">
    <source>
        <dbReference type="ARBA" id="ARBA00022958"/>
    </source>
</evidence>